<dbReference type="AlphaFoldDB" id="J9CB36"/>
<dbReference type="EMBL" id="AMCI01004942">
    <property type="protein sequence ID" value="EJW97100.1"/>
    <property type="molecule type" value="Genomic_DNA"/>
</dbReference>
<reference evidence="1" key="1">
    <citation type="journal article" date="2012" name="PLoS ONE">
        <title>Gene sets for utilization of primary and secondary nutrition supplies in the distal gut of endangered iberian lynx.</title>
        <authorList>
            <person name="Alcaide M."/>
            <person name="Messina E."/>
            <person name="Richter M."/>
            <person name="Bargiela R."/>
            <person name="Peplies J."/>
            <person name="Huws S.A."/>
            <person name="Newbold C.J."/>
            <person name="Golyshin P.N."/>
            <person name="Simon M.A."/>
            <person name="Lopez G."/>
            <person name="Yakimov M.M."/>
            <person name="Ferrer M."/>
        </authorList>
    </citation>
    <scope>NUCLEOTIDE SEQUENCE</scope>
</reference>
<sequence>MQNWSDCKTSKKVLHLRCTVGKNSLNGKMRLFQLQFVSWMLPASAFRCSKIWKKTWKAISTA</sequence>
<comment type="caution">
    <text evidence="1">The sequence shown here is derived from an EMBL/GenBank/DDBJ whole genome shotgun (WGS) entry which is preliminary data.</text>
</comment>
<organism evidence="1">
    <name type="scientific">gut metagenome</name>
    <dbReference type="NCBI Taxonomy" id="749906"/>
    <lineage>
        <taxon>unclassified sequences</taxon>
        <taxon>metagenomes</taxon>
        <taxon>organismal metagenomes</taxon>
    </lineage>
</organism>
<accession>J9CB36</accession>
<protein>
    <submittedName>
        <fullName evidence="1">Uncharacterized protein</fullName>
    </submittedName>
</protein>
<name>J9CB36_9ZZZZ</name>
<gene>
    <name evidence="1" type="ORF">EVA_14791</name>
</gene>
<evidence type="ECO:0000313" key="1">
    <source>
        <dbReference type="EMBL" id="EJW97100.1"/>
    </source>
</evidence>
<proteinExistence type="predicted"/>